<keyword evidence="5 12" id="KW-0489">Methyltransferase</keyword>
<dbReference type="GO" id="GO:0016435">
    <property type="term" value="F:rRNA (guanine) methyltransferase activity"/>
    <property type="evidence" value="ECO:0007669"/>
    <property type="project" value="EnsemblFungi"/>
</dbReference>
<dbReference type="InterPro" id="IPR022238">
    <property type="entry name" value="Bud23_C"/>
</dbReference>
<dbReference type="OrthoDB" id="2877at2759"/>
<accession>A0A1D2VHU6</accession>
<dbReference type="GeneID" id="30964192"/>
<dbReference type="PANTHER" id="PTHR12734:SF0">
    <property type="entry name" value="18S RRNA (GUANINE-N(7))-METHYLTRANSFERASE-RELATED"/>
    <property type="match status" value="1"/>
</dbReference>
<keyword evidence="7" id="KW-0949">S-adenosyl-L-methionine</keyword>
<proteinExistence type="inferred from homology"/>
<evidence type="ECO:0000256" key="4">
    <source>
        <dbReference type="ARBA" id="ARBA00022490"/>
    </source>
</evidence>
<evidence type="ECO:0000313" key="13">
    <source>
        <dbReference type="Proteomes" id="UP000095038"/>
    </source>
</evidence>
<dbReference type="RefSeq" id="XP_020047538.1">
    <property type="nucleotide sequence ID" value="XM_020190556.1"/>
</dbReference>
<dbReference type="Pfam" id="PF08241">
    <property type="entry name" value="Methyltransf_11"/>
    <property type="match status" value="1"/>
</dbReference>
<dbReference type="InParanoid" id="A0A1D2VHU6"/>
<keyword evidence="13" id="KW-1185">Reference proteome</keyword>
<sequence>MSRPEEIAPPEVFYNEVESQKYTSNTRIQQIQAEMTLRSLELLNLSSTAEFILDIGCGSGLSGEILTEEGYNWIGMDISPNMLITALNREVDGDLLLSDIGDGVPFRAGTFDAAISISAIQWLCNADTSNADPKKRLMRFFNSLFSSLKRGGKFVAQFYPKNDKQIDLIQHSARVAGFSGGLVIDNPDSKKNKKYYLVLTAGVSEKAVNLEGVMMDAPVVKKKLSVKQRKELESTREFIKRKKDLMIKRGKKVSKDSKFTGRKRRPRF</sequence>
<dbReference type="CDD" id="cd02440">
    <property type="entry name" value="AdoMet_MTases"/>
    <property type="match status" value="1"/>
</dbReference>
<feature type="domain" description="Methyltransferase type 11" evidence="10">
    <location>
        <begin position="53"/>
        <end position="155"/>
    </location>
</feature>
<dbReference type="STRING" id="1344418.A0A1D2VHU6"/>
<evidence type="ECO:0000259" key="10">
    <source>
        <dbReference type="Pfam" id="PF08241"/>
    </source>
</evidence>
<keyword evidence="6 12" id="KW-0808">Transferase</keyword>
<dbReference type="EMBL" id="KV454480">
    <property type="protein sequence ID" value="ODV61231.1"/>
    <property type="molecule type" value="Genomic_DNA"/>
</dbReference>
<evidence type="ECO:0000256" key="6">
    <source>
        <dbReference type="ARBA" id="ARBA00022679"/>
    </source>
</evidence>
<feature type="region of interest" description="Disordered" evidence="9">
    <location>
        <begin position="249"/>
        <end position="268"/>
    </location>
</feature>
<dbReference type="GO" id="GO:0070476">
    <property type="term" value="P:rRNA (guanine-N7)-methylation"/>
    <property type="evidence" value="ECO:0007669"/>
    <property type="project" value="EnsemblFungi"/>
</dbReference>
<dbReference type="GO" id="GO:0005730">
    <property type="term" value="C:nucleolus"/>
    <property type="evidence" value="ECO:0007669"/>
    <property type="project" value="EnsemblFungi"/>
</dbReference>
<dbReference type="InterPro" id="IPR013216">
    <property type="entry name" value="Methyltransf_11"/>
</dbReference>
<comment type="similarity">
    <text evidence="3">Belongs to the class I-like SAM-binding methyltransferase superfamily. BUD23/WBSCR22 family.</text>
</comment>
<dbReference type="Pfam" id="PF12589">
    <property type="entry name" value="WBS_methylT"/>
    <property type="match status" value="1"/>
</dbReference>
<dbReference type="SUPFAM" id="SSF53335">
    <property type="entry name" value="S-adenosyl-L-methionine-dependent methyltransferases"/>
    <property type="match status" value="1"/>
</dbReference>
<keyword evidence="8" id="KW-0539">Nucleus</keyword>
<keyword evidence="4" id="KW-0963">Cytoplasm</keyword>
<dbReference type="PANTHER" id="PTHR12734">
    <property type="entry name" value="METHYLTRANSFERASE-RELATED"/>
    <property type="match status" value="1"/>
</dbReference>
<protein>
    <submittedName>
        <fullName evidence="12">S-adenosyl-L-methionine-dependent methyltransferase</fullName>
    </submittedName>
</protein>
<dbReference type="Gene3D" id="3.40.50.150">
    <property type="entry name" value="Vaccinia Virus protein VP39"/>
    <property type="match status" value="1"/>
</dbReference>
<dbReference type="FunFam" id="3.40.50.150:FF:000017">
    <property type="entry name" value="probable 18S rRNA (Guanine-N(7))-methyltransferase"/>
    <property type="match status" value="1"/>
</dbReference>
<evidence type="ECO:0000256" key="9">
    <source>
        <dbReference type="SAM" id="MobiDB-lite"/>
    </source>
</evidence>
<dbReference type="InterPro" id="IPR039769">
    <property type="entry name" value="Bud23-like"/>
</dbReference>
<dbReference type="InterPro" id="IPR029063">
    <property type="entry name" value="SAM-dependent_MTases_sf"/>
</dbReference>
<evidence type="ECO:0000259" key="11">
    <source>
        <dbReference type="Pfam" id="PF12589"/>
    </source>
</evidence>
<evidence type="ECO:0000256" key="3">
    <source>
        <dbReference type="ARBA" id="ARBA00005547"/>
    </source>
</evidence>
<dbReference type="GO" id="GO:0000056">
    <property type="term" value="P:ribosomal small subunit export from nucleus"/>
    <property type="evidence" value="ECO:0007669"/>
    <property type="project" value="EnsemblFungi"/>
</dbReference>
<evidence type="ECO:0000313" key="12">
    <source>
        <dbReference type="EMBL" id="ODV61231.1"/>
    </source>
</evidence>
<reference evidence="13" key="1">
    <citation type="submission" date="2016-05" db="EMBL/GenBank/DDBJ databases">
        <title>Comparative genomics of biotechnologically important yeasts.</title>
        <authorList>
            <consortium name="DOE Joint Genome Institute"/>
            <person name="Riley R."/>
            <person name="Haridas S."/>
            <person name="Wolfe K.H."/>
            <person name="Lopes M.R."/>
            <person name="Hittinger C.T."/>
            <person name="Goker M."/>
            <person name="Salamov A."/>
            <person name="Wisecaver J."/>
            <person name="Long T.M."/>
            <person name="Aerts A.L."/>
            <person name="Barry K."/>
            <person name="Choi C."/>
            <person name="Clum A."/>
            <person name="Coughlan A.Y."/>
            <person name="Deshpande S."/>
            <person name="Douglass A.P."/>
            <person name="Hanson S.J."/>
            <person name="Klenk H.-P."/>
            <person name="Labutti K."/>
            <person name="Lapidus A."/>
            <person name="Lindquist E."/>
            <person name="Lipzen A."/>
            <person name="Meier-Kolthoff J.P."/>
            <person name="Ohm R.A."/>
            <person name="Otillar R.P."/>
            <person name="Pangilinan J."/>
            <person name="Peng Y."/>
            <person name="Rokas A."/>
            <person name="Rosa C.A."/>
            <person name="Scheuner C."/>
            <person name="Sibirny A.A."/>
            <person name="Slot J.C."/>
            <person name="Stielow J.B."/>
            <person name="Sun H."/>
            <person name="Kurtzman C.P."/>
            <person name="Blackwell M."/>
            <person name="Grigoriev I.V."/>
            <person name="Jeffries T.W."/>
        </authorList>
    </citation>
    <scope>NUCLEOTIDE SEQUENCE [LARGE SCALE GENOMIC DNA]</scope>
    <source>
        <strain evidence="13">DSM 1968</strain>
    </source>
</reference>
<evidence type="ECO:0000256" key="1">
    <source>
        <dbReference type="ARBA" id="ARBA00004123"/>
    </source>
</evidence>
<gene>
    <name evidence="12" type="ORF">ASCRUDRAFT_34839</name>
</gene>
<evidence type="ECO:0000256" key="8">
    <source>
        <dbReference type="ARBA" id="ARBA00023242"/>
    </source>
</evidence>
<evidence type="ECO:0000256" key="7">
    <source>
        <dbReference type="ARBA" id="ARBA00022691"/>
    </source>
</evidence>
<dbReference type="Proteomes" id="UP000095038">
    <property type="component" value="Unassembled WGS sequence"/>
</dbReference>
<name>A0A1D2VHU6_9ASCO</name>
<feature type="domain" description="18S rRNA (guanine(1575)-N(7))-methyltransferase Bud23 C-terminal" evidence="11">
    <location>
        <begin position="222"/>
        <end position="265"/>
    </location>
</feature>
<dbReference type="GO" id="GO:0043527">
    <property type="term" value="C:tRNA methyltransferase complex"/>
    <property type="evidence" value="ECO:0007669"/>
    <property type="project" value="EnsemblFungi"/>
</dbReference>
<organism evidence="12 13">
    <name type="scientific">Ascoidea rubescens DSM 1968</name>
    <dbReference type="NCBI Taxonomy" id="1344418"/>
    <lineage>
        <taxon>Eukaryota</taxon>
        <taxon>Fungi</taxon>
        <taxon>Dikarya</taxon>
        <taxon>Ascomycota</taxon>
        <taxon>Saccharomycotina</taxon>
        <taxon>Saccharomycetes</taxon>
        <taxon>Ascoideaceae</taxon>
        <taxon>Ascoidea</taxon>
    </lineage>
</organism>
<dbReference type="GO" id="GO:0005737">
    <property type="term" value="C:cytoplasm"/>
    <property type="evidence" value="ECO:0007669"/>
    <property type="project" value="UniProtKB-SubCell"/>
</dbReference>
<evidence type="ECO:0000256" key="2">
    <source>
        <dbReference type="ARBA" id="ARBA00004496"/>
    </source>
</evidence>
<dbReference type="AlphaFoldDB" id="A0A1D2VHU6"/>
<evidence type="ECO:0000256" key="5">
    <source>
        <dbReference type="ARBA" id="ARBA00022603"/>
    </source>
</evidence>
<dbReference type="FunCoup" id="A0A1D2VHU6">
    <property type="interactions" value="988"/>
</dbReference>
<comment type="subcellular location">
    <subcellularLocation>
        <location evidence="2">Cytoplasm</location>
    </subcellularLocation>
    <subcellularLocation>
        <location evidence="1">Nucleus</location>
    </subcellularLocation>
</comment>
<dbReference type="GO" id="GO:0000447">
    <property type="term" value="P:endonucleolytic cleavage in ITS1 to separate SSU-rRNA from 5.8S rRNA and LSU-rRNA from tricistronic rRNA transcript (SSU-rRNA, 5.8S rRNA, LSU-rRNA)"/>
    <property type="evidence" value="ECO:0007669"/>
    <property type="project" value="EnsemblFungi"/>
</dbReference>